<dbReference type="PANTHER" id="PTHR24421">
    <property type="entry name" value="NITRATE/NITRITE SENSOR PROTEIN NARX-RELATED"/>
    <property type="match status" value="1"/>
</dbReference>
<protein>
    <recommendedName>
        <fullName evidence="2">histidine kinase</fullName>
        <ecNumber evidence="2">2.7.13.3</ecNumber>
    </recommendedName>
</protein>
<reference evidence="13 14" key="1">
    <citation type="submission" date="2019-03" db="EMBL/GenBank/DDBJ databases">
        <title>Comparative genomic analyses of the sweetpotato soil rot pathogen, Streptomyces ipomoeae.</title>
        <authorList>
            <person name="Ruschel Soares N."/>
            <person name="Badger J.H."/>
            <person name="Huguet-Tapia J.C."/>
            <person name="Clark C.A."/>
            <person name="Pettis G.S."/>
        </authorList>
    </citation>
    <scope>NUCLEOTIDE SEQUENCE [LARGE SCALE GENOMIC DNA]</scope>
    <source>
        <strain evidence="13 14">88-35</strain>
    </source>
</reference>
<dbReference type="InterPro" id="IPR050482">
    <property type="entry name" value="Sensor_HK_TwoCompSys"/>
</dbReference>
<dbReference type="InterPro" id="IPR011712">
    <property type="entry name" value="Sig_transdc_His_kin_sub3_dim/P"/>
</dbReference>
<evidence type="ECO:0000256" key="4">
    <source>
        <dbReference type="ARBA" id="ARBA00022679"/>
    </source>
</evidence>
<comment type="catalytic activity">
    <reaction evidence="1">
        <text>ATP + protein L-histidine = ADP + protein N-phospho-L-histidine.</text>
        <dbReference type="EC" id="2.7.13.3"/>
    </reaction>
</comment>
<dbReference type="SUPFAM" id="SSF55874">
    <property type="entry name" value="ATPase domain of HSP90 chaperone/DNA topoisomerase II/histidine kinase"/>
    <property type="match status" value="1"/>
</dbReference>
<sequence length="461" mass="49681">MAPCWNGRRTARRVAVTVWDVGWGIRGGARRWRAGRWWALQRRARQWWARRWWARGWASWERGRGLAAANPLVVDIGIALLVQAAMTMPFVVPRPAEFAPATWPAYGLSTLTVVPLIWRRRVPMTVLLAILATSGLYRLTLDGPGQPLPYTGLVIVYTIAALCPPLKRLITGLLLLVAVPVGVSLNSRSARELTFSFFVFAAAYVFGRLTDARRRAHRVEAERAAARERARIAREMHDILSHAVSLMIVQAEAGPVAVRTAPEKAEAAFDAISETGRDAMVQLRRMLGVLREGGGSHEPGLGVPEPRGPQPGLTALPPLLDRVRVSSGLDVVYEVAGDARPLPDSTAATVFRIVQEALTNTVKHADARTVAVRLAYGEGDLSVTITDDGRGPQAGFRAVARNSGGHGLVGVRERAAAHGGTAVTGPGPDGRGFEVRVRIPVPPSPVPPPSPVSSAAAEVTR</sequence>
<evidence type="ECO:0000256" key="1">
    <source>
        <dbReference type="ARBA" id="ARBA00000085"/>
    </source>
</evidence>
<keyword evidence="6 13" id="KW-0418">Kinase</keyword>
<dbReference type="GO" id="GO:0000155">
    <property type="term" value="F:phosphorelay sensor kinase activity"/>
    <property type="evidence" value="ECO:0007669"/>
    <property type="project" value="InterPro"/>
</dbReference>
<dbReference type="PANTHER" id="PTHR24421:SF10">
    <property type="entry name" value="NITRATE_NITRITE SENSOR PROTEIN NARQ"/>
    <property type="match status" value="1"/>
</dbReference>
<evidence type="ECO:0000256" key="3">
    <source>
        <dbReference type="ARBA" id="ARBA00022553"/>
    </source>
</evidence>
<feature type="transmembrane region" description="Helical" evidence="11">
    <location>
        <begin position="170"/>
        <end position="187"/>
    </location>
</feature>
<dbReference type="Pfam" id="PF02518">
    <property type="entry name" value="HATPase_c"/>
    <property type="match status" value="1"/>
</dbReference>
<evidence type="ECO:0000313" key="14">
    <source>
        <dbReference type="Proteomes" id="UP000318720"/>
    </source>
</evidence>
<keyword evidence="11" id="KW-1133">Transmembrane helix</keyword>
<dbReference type="Pfam" id="PF07730">
    <property type="entry name" value="HisKA_3"/>
    <property type="match status" value="1"/>
</dbReference>
<dbReference type="GO" id="GO:0005524">
    <property type="term" value="F:ATP binding"/>
    <property type="evidence" value="ECO:0007669"/>
    <property type="project" value="UniProtKB-KW"/>
</dbReference>
<keyword evidence="8" id="KW-0902">Two-component regulatory system</keyword>
<name>A0AAE8VV18_9ACTN</name>
<evidence type="ECO:0000259" key="12">
    <source>
        <dbReference type="SMART" id="SM00387"/>
    </source>
</evidence>
<feature type="compositionally biased region" description="Pro residues" evidence="10">
    <location>
        <begin position="440"/>
        <end position="451"/>
    </location>
</feature>
<keyword evidence="7" id="KW-0067">ATP-binding</keyword>
<feature type="transmembrane region" description="Helical" evidence="11">
    <location>
        <begin position="125"/>
        <end position="141"/>
    </location>
</feature>
<gene>
    <name evidence="13" type="ORF">Sipo8835_38310</name>
</gene>
<evidence type="ECO:0000256" key="2">
    <source>
        <dbReference type="ARBA" id="ARBA00012438"/>
    </source>
</evidence>
<comment type="caution">
    <text evidence="13">The sequence shown here is derived from an EMBL/GenBank/DDBJ whole genome shotgun (WGS) entry which is preliminary data.</text>
</comment>
<evidence type="ECO:0000256" key="7">
    <source>
        <dbReference type="ARBA" id="ARBA00022840"/>
    </source>
</evidence>
<evidence type="ECO:0000256" key="9">
    <source>
        <dbReference type="SAM" id="Coils"/>
    </source>
</evidence>
<feature type="compositionally biased region" description="Low complexity" evidence="10">
    <location>
        <begin position="452"/>
        <end position="461"/>
    </location>
</feature>
<organism evidence="13 14">
    <name type="scientific">Streptomyces ipomoeae</name>
    <dbReference type="NCBI Taxonomy" id="103232"/>
    <lineage>
        <taxon>Bacteria</taxon>
        <taxon>Bacillati</taxon>
        <taxon>Actinomycetota</taxon>
        <taxon>Actinomycetes</taxon>
        <taxon>Kitasatosporales</taxon>
        <taxon>Streptomycetaceae</taxon>
        <taxon>Streptomyces</taxon>
    </lineage>
</organism>
<dbReference type="InterPro" id="IPR036890">
    <property type="entry name" value="HATPase_C_sf"/>
</dbReference>
<evidence type="ECO:0000313" key="13">
    <source>
        <dbReference type="EMBL" id="TQE20517.1"/>
    </source>
</evidence>
<feature type="region of interest" description="Disordered" evidence="10">
    <location>
        <begin position="440"/>
        <end position="461"/>
    </location>
</feature>
<dbReference type="CDD" id="cd16917">
    <property type="entry name" value="HATPase_UhpB-NarQ-NarX-like"/>
    <property type="match status" value="1"/>
</dbReference>
<evidence type="ECO:0000256" key="8">
    <source>
        <dbReference type="ARBA" id="ARBA00023012"/>
    </source>
</evidence>
<evidence type="ECO:0000256" key="10">
    <source>
        <dbReference type="SAM" id="MobiDB-lite"/>
    </source>
</evidence>
<keyword evidence="11" id="KW-0812">Transmembrane</keyword>
<dbReference type="EMBL" id="SPAZ01000304">
    <property type="protein sequence ID" value="TQE20517.1"/>
    <property type="molecule type" value="Genomic_DNA"/>
</dbReference>
<feature type="transmembrane region" description="Helical" evidence="11">
    <location>
        <begin position="193"/>
        <end position="210"/>
    </location>
</feature>
<dbReference type="SMART" id="SM00387">
    <property type="entry name" value="HATPase_c"/>
    <property type="match status" value="1"/>
</dbReference>
<keyword evidence="4" id="KW-0808">Transferase</keyword>
<dbReference type="Pfam" id="PF23539">
    <property type="entry name" value="DUF7134"/>
    <property type="match status" value="1"/>
</dbReference>
<dbReference type="Gene3D" id="1.20.5.1930">
    <property type="match status" value="1"/>
</dbReference>
<dbReference type="InterPro" id="IPR003594">
    <property type="entry name" value="HATPase_dom"/>
</dbReference>
<proteinExistence type="predicted"/>
<dbReference type="EC" id="2.7.13.3" evidence="2"/>
<keyword evidence="5" id="KW-0547">Nucleotide-binding</keyword>
<dbReference type="AlphaFoldDB" id="A0AAE8VV18"/>
<feature type="domain" description="Histidine kinase/HSP90-like ATPase" evidence="12">
    <location>
        <begin position="345"/>
        <end position="443"/>
    </location>
</feature>
<dbReference type="GO" id="GO:0016020">
    <property type="term" value="C:membrane"/>
    <property type="evidence" value="ECO:0007669"/>
    <property type="project" value="InterPro"/>
</dbReference>
<keyword evidence="11" id="KW-0472">Membrane</keyword>
<dbReference type="GO" id="GO:0046983">
    <property type="term" value="F:protein dimerization activity"/>
    <property type="evidence" value="ECO:0007669"/>
    <property type="project" value="InterPro"/>
</dbReference>
<keyword evidence="3" id="KW-0597">Phosphoprotein</keyword>
<keyword evidence="9" id="KW-0175">Coiled coil</keyword>
<evidence type="ECO:0000256" key="5">
    <source>
        <dbReference type="ARBA" id="ARBA00022741"/>
    </source>
</evidence>
<dbReference type="Proteomes" id="UP000318720">
    <property type="component" value="Unassembled WGS sequence"/>
</dbReference>
<feature type="transmembrane region" description="Helical" evidence="11">
    <location>
        <begin position="98"/>
        <end position="118"/>
    </location>
</feature>
<dbReference type="InterPro" id="IPR055558">
    <property type="entry name" value="DUF7134"/>
</dbReference>
<dbReference type="Gene3D" id="3.30.565.10">
    <property type="entry name" value="Histidine kinase-like ATPase, C-terminal domain"/>
    <property type="match status" value="1"/>
</dbReference>
<evidence type="ECO:0000256" key="11">
    <source>
        <dbReference type="SAM" id="Phobius"/>
    </source>
</evidence>
<feature type="transmembrane region" description="Helical" evidence="11">
    <location>
        <begin position="72"/>
        <end position="92"/>
    </location>
</feature>
<accession>A0AAE8VV18</accession>
<evidence type="ECO:0000256" key="6">
    <source>
        <dbReference type="ARBA" id="ARBA00022777"/>
    </source>
</evidence>
<feature type="coiled-coil region" evidence="9">
    <location>
        <begin position="209"/>
        <end position="236"/>
    </location>
</feature>